<dbReference type="GO" id="GO:0016301">
    <property type="term" value="F:kinase activity"/>
    <property type="evidence" value="ECO:0007669"/>
    <property type="project" value="UniProtKB-KW"/>
</dbReference>
<dbReference type="EMBL" id="AHSR01000024">
    <property type="protein sequence ID" value="EMC23807.1"/>
    <property type="molecule type" value="Genomic_DNA"/>
</dbReference>
<comment type="caution">
    <text evidence="3">The sequence shown here is derived from an EMBL/GenBank/DDBJ whole genome shotgun (WGS) entry which is preliminary data.</text>
</comment>
<keyword evidence="3" id="KW-0418">Kinase</keyword>
<feature type="domain" description="Sensor histidine kinase NatK-like C-terminal" evidence="2">
    <location>
        <begin position="337"/>
        <end position="440"/>
    </location>
</feature>
<dbReference type="Gene3D" id="3.30.565.10">
    <property type="entry name" value="Histidine kinase-like ATPase, C-terminal domain"/>
    <property type="match status" value="1"/>
</dbReference>
<reference evidence="3 4" key="1">
    <citation type="journal article" date="2013" name="Mol. Biol. Evol.">
        <title>Evolutionary and population genomics of the cavity causing bacteria Streptococcus mutans.</title>
        <authorList>
            <person name="Cornejo O.E."/>
            <person name="Lefebure T."/>
            <person name="Pavinski Bitar P.D."/>
            <person name="Lang P."/>
            <person name="Richards V.P."/>
            <person name="Eilertson K."/>
            <person name="Do T."/>
            <person name="Beighton D."/>
            <person name="Zeng L."/>
            <person name="Ahn S.J."/>
            <person name="Burne R.A."/>
            <person name="Siepel A."/>
            <person name="Bustamante C.D."/>
            <person name="Stanhope M.J."/>
        </authorList>
    </citation>
    <scope>NUCLEOTIDE SEQUENCE [LARGE SCALE GENOMIC DNA]</scope>
    <source>
        <strain evidence="3 4">SM6</strain>
    </source>
</reference>
<keyword evidence="1" id="KW-1133">Transmembrane helix</keyword>
<organism evidence="3 4">
    <name type="scientific">Streptococcus mutans SM6</name>
    <dbReference type="NCBI Taxonomy" id="857119"/>
    <lineage>
        <taxon>Bacteria</taxon>
        <taxon>Bacillati</taxon>
        <taxon>Bacillota</taxon>
        <taxon>Bacilli</taxon>
        <taxon>Lactobacillales</taxon>
        <taxon>Streptococcaceae</taxon>
        <taxon>Streptococcus</taxon>
    </lineage>
</organism>
<sequence length="441" mass="50503">MNEALMILLNGLLTYLTVLFLLFLFSKVSNVTLSKKELTLFSISNFLIMIAVTMVNVNLFYPAEPLYFIALSIYLNRQNSLSLNIFYGLLPVASSDLFRRAIIFFILDGNQGIVMDSSIVTTYMIEFAGIALSYLFLSVFNVDIGRLKDSLTKMKVKKRLIPMNITMLLYYLLIQALYIIESYNVIPVLKFRKFVVIVYLILFLILISFLSQYTKQKVQNEIMAQKEAQIRNITQYSQQIESLYKDIQSFRHDYLNILTSLRLGIENKDLASIEKIYHQILEKTGHQLQDTRYNIGHLANIQNDAVKGILSAKILKAQNKKIAVNVEVSSKIQLPDMELLDFITILSILCDNAIEAALESLKPKVQLAFFKKNGSIVFIIQNSTKEKQIDVSKIFKENYSTKGSNRGIGLAKVNHILEHYPKTSLQTSSHHHLFKQLLIIK</sequence>
<keyword evidence="1" id="KW-0472">Membrane</keyword>
<gene>
    <name evidence="3" type="ORF">SMU82_05794</name>
</gene>
<protein>
    <submittedName>
        <fullName evidence="3">Putative histidine kinase of the competence regulon, ComD</fullName>
    </submittedName>
</protein>
<feature type="transmembrane region" description="Helical" evidence="1">
    <location>
        <begin position="119"/>
        <end position="140"/>
    </location>
</feature>
<evidence type="ECO:0000313" key="4">
    <source>
        <dbReference type="Proteomes" id="UP000011676"/>
    </source>
</evidence>
<dbReference type="AlphaFoldDB" id="A0A829BP19"/>
<name>A0A829BP19_STRMG</name>
<feature type="transmembrane region" description="Helical" evidence="1">
    <location>
        <begin position="81"/>
        <end position="107"/>
    </location>
</feature>
<evidence type="ECO:0000256" key="1">
    <source>
        <dbReference type="SAM" id="Phobius"/>
    </source>
</evidence>
<dbReference type="InterPro" id="IPR036890">
    <property type="entry name" value="HATPase_C_sf"/>
</dbReference>
<feature type="transmembrane region" description="Helical" evidence="1">
    <location>
        <begin position="160"/>
        <end position="179"/>
    </location>
</feature>
<dbReference type="PANTHER" id="PTHR40448:SF1">
    <property type="entry name" value="TWO-COMPONENT SENSOR HISTIDINE KINASE"/>
    <property type="match status" value="1"/>
</dbReference>
<feature type="transmembrane region" description="Helical" evidence="1">
    <location>
        <begin position="6"/>
        <end position="26"/>
    </location>
</feature>
<accession>A0A829BP19</accession>
<dbReference type="GO" id="GO:0042802">
    <property type="term" value="F:identical protein binding"/>
    <property type="evidence" value="ECO:0007669"/>
    <property type="project" value="TreeGrafter"/>
</dbReference>
<keyword evidence="3" id="KW-0808">Transferase</keyword>
<proteinExistence type="predicted"/>
<feature type="transmembrane region" description="Helical" evidence="1">
    <location>
        <begin position="191"/>
        <end position="210"/>
    </location>
</feature>
<dbReference type="Proteomes" id="UP000011676">
    <property type="component" value="Unassembled WGS sequence"/>
</dbReference>
<dbReference type="Pfam" id="PF14501">
    <property type="entry name" value="HATPase_c_5"/>
    <property type="match status" value="1"/>
</dbReference>
<dbReference type="PANTHER" id="PTHR40448">
    <property type="entry name" value="TWO-COMPONENT SENSOR HISTIDINE KINASE"/>
    <property type="match status" value="1"/>
</dbReference>
<dbReference type="RefSeq" id="WP_002296287.1">
    <property type="nucleotide sequence ID" value="NZ_AHSR01000024.1"/>
</dbReference>
<evidence type="ECO:0000313" key="3">
    <source>
        <dbReference type="EMBL" id="EMC23807.1"/>
    </source>
</evidence>
<dbReference type="InterPro" id="IPR032834">
    <property type="entry name" value="NatK-like_C"/>
</dbReference>
<keyword evidence="1" id="KW-0812">Transmembrane</keyword>
<evidence type="ECO:0000259" key="2">
    <source>
        <dbReference type="Pfam" id="PF14501"/>
    </source>
</evidence>
<dbReference type="SUPFAM" id="SSF55874">
    <property type="entry name" value="ATPase domain of HSP90 chaperone/DNA topoisomerase II/histidine kinase"/>
    <property type="match status" value="1"/>
</dbReference>
<feature type="transmembrane region" description="Helical" evidence="1">
    <location>
        <begin position="38"/>
        <end position="61"/>
    </location>
</feature>